<dbReference type="eggNOG" id="ENOG502TJWS">
    <property type="taxonomic scope" value="Eukaryota"/>
</dbReference>
<dbReference type="PANTHER" id="PTHR31006:SF3">
    <property type="entry name" value="F-BOX DOMAIN-CONTAINING PROTEIN-RELATED"/>
    <property type="match status" value="1"/>
</dbReference>
<dbReference type="InterPro" id="IPR042317">
    <property type="entry name" value="She-1-like"/>
</dbReference>
<name>A0A1I7TY21_9PELO</name>
<protein>
    <submittedName>
        <fullName evidence="3">FBA_2 domain-containing protein</fullName>
    </submittedName>
</protein>
<feature type="compositionally biased region" description="Basic and acidic residues" evidence="1">
    <location>
        <begin position="329"/>
        <end position="339"/>
    </location>
</feature>
<evidence type="ECO:0000256" key="1">
    <source>
        <dbReference type="SAM" id="MobiDB-lite"/>
    </source>
</evidence>
<dbReference type="AlphaFoldDB" id="A0A1I7TY21"/>
<dbReference type="WBParaSite" id="Csp11.Scaffold629.g12939.t2">
    <property type="protein sequence ID" value="Csp11.Scaffold629.g12939.t2"/>
    <property type="gene ID" value="Csp11.Scaffold629.g12939"/>
</dbReference>
<keyword evidence="2" id="KW-1185">Reference proteome</keyword>
<organism evidence="2 3">
    <name type="scientific">Caenorhabditis tropicalis</name>
    <dbReference type="NCBI Taxonomy" id="1561998"/>
    <lineage>
        <taxon>Eukaryota</taxon>
        <taxon>Metazoa</taxon>
        <taxon>Ecdysozoa</taxon>
        <taxon>Nematoda</taxon>
        <taxon>Chromadorea</taxon>
        <taxon>Rhabditida</taxon>
        <taxon>Rhabditina</taxon>
        <taxon>Rhabditomorpha</taxon>
        <taxon>Rhabditoidea</taxon>
        <taxon>Rhabditidae</taxon>
        <taxon>Peloderinae</taxon>
        <taxon>Caenorhabditis</taxon>
    </lineage>
</organism>
<evidence type="ECO:0000313" key="2">
    <source>
        <dbReference type="Proteomes" id="UP000095282"/>
    </source>
</evidence>
<accession>A0A1I7TY21</accession>
<evidence type="ECO:0000313" key="3">
    <source>
        <dbReference type="WBParaSite" id="Csp11.Scaffold629.g12939.t2"/>
    </source>
</evidence>
<dbReference type="Proteomes" id="UP000095282">
    <property type="component" value="Unplaced"/>
</dbReference>
<proteinExistence type="predicted"/>
<sequence>MGNFLSPSTTSDKPIIFGAEWSWGRRDDKLKGNKTADQLEKLKTFLMNRSRTQSTKTITNRIEIDRMEFFIFEEEVNVQIYDKTQASSLTFPHRSDYTKTAPLIKTILEAVNLKELRIRSYDLFDYTKELAGVKAESKIGTLDIARASPEDHVFWLNLFKPDIIKLNAEEMEKLSFDRLLEIDNVTKAKLWQVVGVDRTDCATRIAKLWMDNKVESDQTFQFTAFEAGTVSHFRDAFYSNVVREERTFIRIETNNDKKHIVLELGADHGAYFSDVTALQFLRLMVIPADLKMEEEDLNSAEWIKLIDPEYDLDVIRIGGDDESSDESFTDPRSKFFFQKEEEEEENESNEDDEGN</sequence>
<feature type="region of interest" description="Disordered" evidence="1">
    <location>
        <begin position="318"/>
        <end position="355"/>
    </location>
</feature>
<reference evidence="3" key="1">
    <citation type="submission" date="2016-11" db="UniProtKB">
        <authorList>
            <consortium name="WormBaseParasite"/>
        </authorList>
    </citation>
    <scope>IDENTIFICATION</scope>
</reference>
<feature type="compositionally biased region" description="Acidic residues" evidence="1">
    <location>
        <begin position="340"/>
        <end position="355"/>
    </location>
</feature>
<dbReference type="PANTHER" id="PTHR31006">
    <property type="entry name" value="F-BOX DOMAIN-CONTAINING PROTEIN-RELATED-RELATED"/>
    <property type="match status" value="1"/>
</dbReference>